<dbReference type="Gene3D" id="1.10.3180.10">
    <property type="entry name" value="DNA-binding domain of EIN3-like"/>
    <property type="match status" value="1"/>
</dbReference>
<protein>
    <recommendedName>
        <fullName evidence="6">Ethylene insensitive 3-like DNA-binding domain-containing protein</fullName>
    </recommendedName>
</protein>
<evidence type="ECO:0000256" key="5">
    <source>
        <dbReference type="SAM" id="MobiDB-lite"/>
    </source>
</evidence>
<keyword evidence="8" id="KW-1185">Reference proteome</keyword>
<dbReference type="InterPro" id="IPR006957">
    <property type="entry name" value="EIN3"/>
</dbReference>
<gene>
    <name evidence="7" type="ORF">HID58_093316</name>
</gene>
<dbReference type="PANTHER" id="PTHR33305:SF42">
    <property type="entry name" value="ETHYLENE INSENSITIVE 3-LIKE 4 PROTEIN-RELATED"/>
    <property type="match status" value="1"/>
</dbReference>
<keyword evidence="3" id="KW-0936">Ethylene signaling pathway</keyword>
<evidence type="ECO:0000313" key="8">
    <source>
        <dbReference type="Proteomes" id="UP000824890"/>
    </source>
</evidence>
<proteinExistence type="inferred from homology"/>
<name>A0ABQ7XE73_BRANA</name>
<accession>A0ABQ7XE73</accession>
<sequence length="196" mass="23196">MVEVEELEPLTPVEEEEEEVISYDDLKRRMWKDRNLMEKLKQQKRHSNDVVSLASHRAEASRRKKMARSQDSVLKYMMKIMEVCKAKGFVYGIVPDKGKPITGSSDSLRRWWKETVHVSSSAMGKPDDYDSNWMDYLWFERMQPEFNSSRRFDDDEDNPMVLNQSTESNQSDNVSQSIFSVWDMGCEDKDIYMFDY</sequence>
<feature type="region of interest" description="Disordered" evidence="5">
    <location>
        <begin position="149"/>
        <end position="169"/>
    </location>
</feature>
<comment type="caution">
    <text evidence="7">The sequence shown here is derived from an EMBL/GenBank/DDBJ whole genome shotgun (WGS) entry which is preliminary data.</text>
</comment>
<feature type="domain" description="Ethylene insensitive 3-like DNA-binding" evidence="6">
    <location>
        <begin position="24"/>
        <end position="118"/>
    </location>
</feature>
<dbReference type="Pfam" id="PF04873">
    <property type="entry name" value="EIN3_DNA-bd"/>
    <property type="match status" value="1"/>
</dbReference>
<comment type="subcellular location">
    <subcellularLocation>
        <location evidence="1">Nucleus</location>
    </subcellularLocation>
</comment>
<dbReference type="EMBL" id="JAGKQM010000803">
    <property type="protein sequence ID" value="KAH0853305.1"/>
    <property type="molecule type" value="Genomic_DNA"/>
</dbReference>
<evidence type="ECO:0000256" key="3">
    <source>
        <dbReference type="ARBA" id="ARBA00022745"/>
    </source>
</evidence>
<comment type="similarity">
    <text evidence="2">Belongs to the EIN3 family.</text>
</comment>
<evidence type="ECO:0000256" key="1">
    <source>
        <dbReference type="ARBA" id="ARBA00004123"/>
    </source>
</evidence>
<organism evidence="7 8">
    <name type="scientific">Brassica napus</name>
    <name type="common">Rape</name>
    <dbReference type="NCBI Taxonomy" id="3708"/>
    <lineage>
        <taxon>Eukaryota</taxon>
        <taxon>Viridiplantae</taxon>
        <taxon>Streptophyta</taxon>
        <taxon>Embryophyta</taxon>
        <taxon>Tracheophyta</taxon>
        <taxon>Spermatophyta</taxon>
        <taxon>Magnoliopsida</taxon>
        <taxon>eudicotyledons</taxon>
        <taxon>Gunneridae</taxon>
        <taxon>Pentapetalae</taxon>
        <taxon>rosids</taxon>
        <taxon>malvids</taxon>
        <taxon>Brassicales</taxon>
        <taxon>Brassicaceae</taxon>
        <taxon>Brassiceae</taxon>
        <taxon>Brassica</taxon>
    </lineage>
</organism>
<evidence type="ECO:0000256" key="4">
    <source>
        <dbReference type="ARBA" id="ARBA00023242"/>
    </source>
</evidence>
<keyword evidence="4" id="KW-0539">Nucleus</keyword>
<evidence type="ECO:0000256" key="2">
    <source>
        <dbReference type="ARBA" id="ARBA00009416"/>
    </source>
</evidence>
<dbReference type="InterPro" id="IPR047091">
    <property type="entry name" value="EIN3-like_DNA-bd"/>
</dbReference>
<evidence type="ECO:0000259" key="6">
    <source>
        <dbReference type="Pfam" id="PF04873"/>
    </source>
</evidence>
<dbReference type="Proteomes" id="UP000824890">
    <property type="component" value="Unassembled WGS sequence"/>
</dbReference>
<dbReference type="InterPro" id="IPR023278">
    <property type="entry name" value="Ethylene_insens-like_DNA-bd"/>
</dbReference>
<reference evidence="7 8" key="1">
    <citation type="submission" date="2021-05" db="EMBL/GenBank/DDBJ databases">
        <title>Genome Assembly of Synthetic Allotetraploid Brassica napus Reveals Homoeologous Exchanges between Subgenomes.</title>
        <authorList>
            <person name="Davis J.T."/>
        </authorList>
    </citation>
    <scope>NUCLEOTIDE SEQUENCE [LARGE SCALE GENOMIC DNA]</scope>
    <source>
        <strain evidence="8">cv. Da-Ae</strain>
        <tissue evidence="7">Seedling</tissue>
    </source>
</reference>
<evidence type="ECO:0000313" key="7">
    <source>
        <dbReference type="EMBL" id="KAH0853305.1"/>
    </source>
</evidence>
<dbReference type="PANTHER" id="PTHR33305">
    <property type="entry name" value="ETHYLENE INSENSITIVE 3-LIKE 2 PROTEIN"/>
    <property type="match status" value="1"/>
</dbReference>